<dbReference type="Proteomes" id="UP000660262">
    <property type="component" value="Unassembled WGS sequence"/>
</dbReference>
<evidence type="ECO:0000313" key="22">
    <source>
        <dbReference type="Proteomes" id="UP000660262"/>
    </source>
</evidence>
<evidence type="ECO:0000256" key="13">
    <source>
        <dbReference type="ARBA" id="ARBA00022989"/>
    </source>
</evidence>
<comment type="subcellular location">
    <subcellularLocation>
        <location evidence="2">Endoplasmic reticulum membrane</location>
        <topology evidence="2">Single-pass type II membrane protein</topology>
    </subcellularLocation>
    <subcellularLocation>
        <location evidence="1">Golgi apparatus membrane</location>
        <topology evidence="1">Single-pass type II membrane protein</topology>
    </subcellularLocation>
</comment>
<keyword evidence="12" id="KW-0735">Signal-anchor</keyword>
<dbReference type="EMBL" id="BNJQ01000015">
    <property type="protein sequence ID" value="GHP07183.1"/>
    <property type="molecule type" value="Genomic_DNA"/>
</dbReference>
<evidence type="ECO:0000256" key="19">
    <source>
        <dbReference type="ARBA" id="ARBA00047847"/>
    </source>
</evidence>
<evidence type="ECO:0000256" key="14">
    <source>
        <dbReference type="ARBA" id="ARBA00023034"/>
    </source>
</evidence>
<keyword evidence="22" id="KW-1185">Reference proteome</keyword>
<evidence type="ECO:0000256" key="10">
    <source>
        <dbReference type="ARBA" id="ARBA00022723"/>
    </source>
</evidence>
<evidence type="ECO:0000256" key="9">
    <source>
        <dbReference type="ARBA" id="ARBA00022692"/>
    </source>
</evidence>
<evidence type="ECO:0000256" key="12">
    <source>
        <dbReference type="ARBA" id="ARBA00022968"/>
    </source>
</evidence>
<evidence type="ECO:0000256" key="1">
    <source>
        <dbReference type="ARBA" id="ARBA00004323"/>
    </source>
</evidence>
<gene>
    <name evidence="21" type="ORF">PPROV_000592500</name>
</gene>
<dbReference type="AlphaFoldDB" id="A0A830HKQ3"/>
<keyword evidence="15" id="KW-0472">Membrane</keyword>
<evidence type="ECO:0000256" key="16">
    <source>
        <dbReference type="ARBA" id="ARBA00023157"/>
    </source>
</evidence>
<dbReference type="GO" id="GO:0005789">
    <property type="term" value="C:endoplasmic reticulum membrane"/>
    <property type="evidence" value="ECO:0007669"/>
    <property type="project" value="UniProtKB-SubCell"/>
</dbReference>
<comment type="pathway">
    <text evidence="3">Glycan metabolism; chondroitin sulfate biosynthesis.</text>
</comment>
<evidence type="ECO:0000313" key="21">
    <source>
        <dbReference type="EMBL" id="GHP07183.1"/>
    </source>
</evidence>
<comment type="catalytic activity">
    <reaction evidence="19">
        <text>UDP-alpha-D-xylose + L-seryl-[protein] = 3-O-(beta-D-xylosyl)-L-seryl-[protein] + UDP + H(+)</text>
        <dbReference type="Rhea" id="RHEA:50192"/>
        <dbReference type="Rhea" id="RHEA-COMP:9863"/>
        <dbReference type="Rhea" id="RHEA-COMP:12567"/>
        <dbReference type="ChEBI" id="CHEBI:15378"/>
        <dbReference type="ChEBI" id="CHEBI:29999"/>
        <dbReference type="ChEBI" id="CHEBI:57632"/>
        <dbReference type="ChEBI" id="CHEBI:58223"/>
        <dbReference type="ChEBI" id="CHEBI:132085"/>
        <dbReference type="EC" id="2.4.2.26"/>
    </reaction>
</comment>
<dbReference type="UniPathway" id="UPA00756"/>
<feature type="region of interest" description="Disordered" evidence="20">
    <location>
        <begin position="319"/>
        <end position="342"/>
    </location>
</feature>
<dbReference type="PANTHER" id="PTHR46025:SF3">
    <property type="entry name" value="XYLOSYLTRANSFERASE OXT"/>
    <property type="match status" value="1"/>
</dbReference>
<keyword evidence="16" id="KW-1015">Disulfide bond</keyword>
<keyword evidence="11" id="KW-0256">Endoplasmic reticulum</keyword>
<keyword evidence="7" id="KW-0328">Glycosyltransferase</keyword>
<evidence type="ECO:0000256" key="20">
    <source>
        <dbReference type="SAM" id="MobiDB-lite"/>
    </source>
</evidence>
<evidence type="ECO:0000256" key="17">
    <source>
        <dbReference type="ARBA" id="ARBA00023180"/>
    </source>
</evidence>
<dbReference type="UniPathway" id="UPA00755"/>
<keyword evidence="9" id="KW-0812">Transmembrane</keyword>
<organism evidence="21 22">
    <name type="scientific">Pycnococcus provasolii</name>
    <dbReference type="NCBI Taxonomy" id="41880"/>
    <lineage>
        <taxon>Eukaryota</taxon>
        <taxon>Viridiplantae</taxon>
        <taxon>Chlorophyta</taxon>
        <taxon>Pseudoscourfieldiophyceae</taxon>
        <taxon>Pseudoscourfieldiales</taxon>
        <taxon>Pycnococcaceae</taxon>
        <taxon>Pycnococcus</taxon>
    </lineage>
</organism>
<protein>
    <recommendedName>
        <fullName evidence="6">protein xylosyltransferase</fullName>
        <ecNumber evidence="6">2.4.2.26</ecNumber>
    </recommendedName>
    <alternativeName>
        <fullName evidence="18">Peptide O-xylosyltransferase</fullName>
    </alternativeName>
</protein>
<evidence type="ECO:0000256" key="2">
    <source>
        <dbReference type="ARBA" id="ARBA00004648"/>
    </source>
</evidence>
<evidence type="ECO:0000256" key="5">
    <source>
        <dbReference type="ARBA" id="ARBA00010195"/>
    </source>
</evidence>
<dbReference type="GO" id="GO:0030158">
    <property type="term" value="F:protein xylosyltransferase activity"/>
    <property type="evidence" value="ECO:0007669"/>
    <property type="project" value="UniProtKB-EC"/>
</dbReference>
<keyword evidence="14" id="KW-0333">Golgi apparatus</keyword>
<proteinExistence type="inferred from homology"/>
<comment type="caution">
    <text evidence="21">The sequence shown here is derived from an EMBL/GenBank/DDBJ whole genome shotgun (WGS) entry which is preliminary data.</text>
</comment>
<dbReference type="GO" id="GO:0000139">
    <property type="term" value="C:Golgi membrane"/>
    <property type="evidence" value="ECO:0007669"/>
    <property type="project" value="UniProtKB-SubCell"/>
</dbReference>
<keyword evidence="8" id="KW-0808">Transferase</keyword>
<evidence type="ECO:0000256" key="11">
    <source>
        <dbReference type="ARBA" id="ARBA00022824"/>
    </source>
</evidence>
<dbReference type="Pfam" id="PF02485">
    <property type="entry name" value="Branch"/>
    <property type="match status" value="1"/>
</dbReference>
<dbReference type="EC" id="2.4.2.26" evidence="6"/>
<evidence type="ECO:0000256" key="18">
    <source>
        <dbReference type="ARBA" id="ARBA00042865"/>
    </source>
</evidence>
<dbReference type="InterPro" id="IPR043538">
    <property type="entry name" value="XYLT"/>
</dbReference>
<evidence type="ECO:0000256" key="8">
    <source>
        <dbReference type="ARBA" id="ARBA00022679"/>
    </source>
</evidence>
<keyword evidence="13" id="KW-1133">Transmembrane helix</keyword>
<dbReference type="InterPro" id="IPR003406">
    <property type="entry name" value="Glyco_trans_14"/>
</dbReference>
<reference evidence="21" key="1">
    <citation type="submission" date="2020-10" db="EMBL/GenBank/DDBJ databases">
        <title>Unveiling of a novel bifunctional photoreceptor, Dualchrome1, isolated from a cosmopolitan green alga.</title>
        <authorList>
            <person name="Suzuki S."/>
            <person name="Kawachi M."/>
        </authorList>
    </citation>
    <scope>NUCLEOTIDE SEQUENCE</scope>
    <source>
        <strain evidence="21">NIES 2893</strain>
    </source>
</reference>
<dbReference type="PANTHER" id="PTHR46025">
    <property type="entry name" value="XYLOSYLTRANSFERASE OXT"/>
    <property type="match status" value="1"/>
</dbReference>
<comment type="similarity">
    <text evidence="5">Belongs to the glycosyltransferase 14 family. XylT subfamily.</text>
</comment>
<dbReference type="OrthoDB" id="2019572at2759"/>
<evidence type="ECO:0000256" key="6">
    <source>
        <dbReference type="ARBA" id="ARBA00011972"/>
    </source>
</evidence>
<keyword evidence="10" id="KW-0479">Metal-binding</keyword>
<dbReference type="GO" id="GO:0015012">
    <property type="term" value="P:heparan sulfate proteoglycan biosynthetic process"/>
    <property type="evidence" value="ECO:0007669"/>
    <property type="project" value="UniProtKB-UniPathway"/>
</dbReference>
<evidence type="ECO:0000256" key="15">
    <source>
        <dbReference type="ARBA" id="ARBA00023136"/>
    </source>
</evidence>
<evidence type="ECO:0000256" key="7">
    <source>
        <dbReference type="ARBA" id="ARBA00022676"/>
    </source>
</evidence>
<name>A0A830HKQ3_9CHLO</name>
<evidence type="ECO:0000256" key="3">
    <source>
        <dbReference type="ARBA" id="ARBA00004840"/>
    </source>
</evidence>
<dbReference type="GO" id="GO:0050650">
    <property type="term" value="P:chondroitin sulfate proteoglycan biosynthetic process"/>
    <property type="evidence" value="ECO:0007669"/>
    <property type="project" value="TreeGrafter"/>
</dbReference>
<accession>A0A830HKQ3</accession>
<comment type="pathway">
    <text evidence="4">Glycan metabolism; heparan sulfate biosynthesis.</text>
</comment>
<sequence>MRRHMLEVQPNSAPVRKLLQDSEVPQSGALRTMWSGEWDDSTMQFPAGTTKMIEETMSRGAKGLLRSMLPRAVTRDCQDRIKDAARRIADGSLLVDIPRHPHAVIHCPVDALGNDETEHVNNEFDPVPVKKRCDTPDKVGMSCSEKAAKVLFAIHASPVDDKDIVLRLLRRIYDPNHYYVVAIDAAPTSHEGEEIARLAQEFFDEMSRGTGAVLGTVIRDVDVVYGGFSLMEAYMDAWRAGLQLEKGARRFKHESWDFVINLSAADWPIHNVDFISASLAKHGIANHVESFTQIRDYIEGRALGDWFVECPGEPCALDGHEEDGDYNRGSPGAREEHRKKRAKVDDSTCSGYSYWLNDEAYRNSKPLMRNSYMFGGSAFYVLHRDFVHCTLSCLDNSTFVEEEPYCKSVHAYREYFQLGMSGEELFVQTVLLNGPHCTQFSGGNRRWVNWGDRVVRRRRQGDYPIGSPGMIPPHLARNHIIRTRHAYFARKLDSSDQSDEVRAILDESAQFAV</sequence>
<evidence type="ECO:0000256" key="4">
    <source>
        <dbReference type="ARBA" id="ARBA00005093"/>
    </source>
</evidence>
<keyword evidence="17" id="KW-0325">Glycoprotein</keyword>
<dbReference type="GO" id="GO:0046872">
    <property type="term" value="F:metal ion binding"/>
    <property type="evidence" value="ECO:0007669"/>
    <property type="project" value="UniProtKB-KW"/>
</dbReference>